<name>A0A0S8JI55_UNCT6</name>
<sequence length="677" mass="73377">MPEGDTKTITALLCHCKDSLSRTLDYEELAQMLRQEKDVKEVSVVAGLCRETDQASVKTLLEGKSGSSVLVLGCSPKLLEPSFRQLLSEVGINPHLLSVVNVREGCVWVTPDQGEARARARRMLRQGLQRVRRLVAIEQEPVAVSNRVLVVGSGAAAQEAVNGLGEQGFEVVTVSGGTERVAGLDGEVGNFNARIRDERGVKHECVGAVVVATDDEKRFAGEEYGVEHGGRVVGLYELEEALAGAAAPGAPSLPWSEGSEGERRIVCFVLGLAGQDSRLALESALTSAHRLHREQNAEVYIISHEVEVHGRGLARRYGELRDEGVIFFRYTDDEPPRLSMDNGTPVVEVIDDYLRQADREPPLIRIPADLLVLEERVDPGPETESLASSLRINMGPGGFLQEDNVYLLPASSRRVGVFNVGTSRVPESEDEAVAEARGVVASVVELLGSGGRPAPTNRTEVTKGKCTLCLTCQRYCPHWAITYTRAPEIAPLACQACGICAAECPAVAIQLRNFTDDQIDTLLSWDPRFDADWPSPRIVAFACEHSGYESFDMAGAMRLALPPGLEIIRLPCTGKVDTRLILRAFEEGADGVLVFACHEDNCKFLHGNLRASKRVAAMKEVLDQIGVRGDRLEIHNLAANMGPKLAEIANEMAARLSEMGVSPLKGELVEVVEAPSA</sequence>
<organism evidence="6 7">
    <name type="scientific">candidate division TA06 bacterium SM1_40</name>
    <dbReference type="NCBI Taxonomy" id="1703773"/>
    <lineage>
        <taxon>Bacteria</taxon>
        <taxon>Bacteria division TA06</taxon>
    </lineage>
</organism>
<proteinExistence type="predicted"/>
<dbReference type="GO" id="GO:0051536">
    <property type="term" value="F:iron-sulfur cluster binding"/>
    <property type="evidence" value="ECO:0007669"/>
    <property type="project" value="UniProtKB-KW"/>
</dbReference>
<evidence type="ECO:0000256" key="2">
    <source>
        <dbReference type="ARBA" id="ARBA00023002"/>
    </source>
</evidence>
<gene>
    <name evidence="6" type="ORF">AMJ71_06610</name>
</gene>
<keyword evidence="1" id="KW-0479">Metal-binding</keyword>
<protein>
    <recommendedName>
        <fullName evidence="5">4Fe-4S ferredoxin-type domain-containing protein</fullName>
    </recommendedName>
</protein>
<dbReference type="GO" id="GO:0016491">
    <property type="term" value="F:oxidoreductase activity"/>
    <property type="evidence" value="ECO:0007669"/>
    <property type="project" value="UniProtKB-KW"/>
</dbReference>
<reference evidence="6 7" key="1">
    <citation type="journal article" date="2015" name="Microbiome">
        <title>Genomic resolution of linkages in carbon, nitrogen, and sulfur cycling among widespread estuary sediment bacteria.</title>
        <authorList>
            <person name="Baker B.J."/>
            <person name="Lazar C.S."/>
            <person name="Teske A.P."/>
            <person name="Dick G.J."/>
        </authorList>
    </citation>
    <scope>NUCLEOTIDE SEQUENCE [LARGE SCALE GENOMIC DNA]</scope>
    <source>
        <strain evidence="6">SM1_40</strain>
    </source>
</reference>
<keyword evidence="3" id="KW-0408">Iron</keyword>
<feature type="domain" description="4Fe-4S ferredoxin-type" evidence="5">
    <location>
        <begin position="485"/>
        <end position="514"/>
    </location>
</feature>
<dbReference type="EMBL" id="LJVA01000073">
    <property type="protein sequence ID" value="KPL09361.1"/>
    <property type="molecule type" value="Genomic_DNA"/>
</dbReference>
<keyword evidence="4" id="KW-0411">Iron-sulfur</keyword>
<accession>A0A0S8JI55</accession>
<dbReference type="Proteomes" id="UP000051035">
    <property type="component" value="Unassembled WGS sequence"/>
</dbReference>
<evidence type="ECO:0000256" key="1">
    <source>
        <dbReference type="ARBA" id="ARBA00022723"/>
    </source>
</evidence>
<dbReference type="SUPFAM" id="SSF54862">
    <property type="entry name" value="4Fe-4S ferredoxins"/>
    <property type="match status" value="1"/>
</dbReference>
<dbReference type="Gene3D" id="3.30.70.20">
    <property type="match status" value="1"/>
</dbReference>
<feature type="domain" description="4Fe-4S ferredoxin-type" evidence="5">
    <location>
        <begin position="457"/>
        <end position="484"/>
    </location>
</feature>
<dbReference type="Pfam" id="PF02662">
    <property type="entry name" value="FlpD"/>
    <property type="match status" value="1"/>
</dbReference>
<dbReference type="GO" id="GO:0046872">
    <property type="term" value="F:metal ion binding"/>
    <property type="evidence" value="ECO:0007669"/>
    <property type="project" value="UniProtKB-KW"/>
</dbReference>
<evidence type="ECO:0000256" key="4">
    <source>
        <dbReference type="ARBA" id="ARBA00023014"/>
    </source>
</evidence>
<dbReference type="AlphaFoldDB" id="A0A0S8JI55"/>
<dbReference type="PROSITE" id="PS00198">
    <property type="entry name" value="4FE4S_FER_1"/>
    <property type="match status" value="2"/>
</dbReference>
<evidence type="ECO:0000259" key="5">
    <source>
        <dbReference type="PROSITE" id="PS51379"/>
    </source>
</evidence>
<comment type="caution">
    <text evidence="6">The sequence shown here is derived from an EMBL/GenBank/DDBJ whole genome shotgun (WGS) entry which is preliminary data.</text>
</comment>
<dbReference type="InterPro" id="IPR017896">
    <property type="entry name" value="4Fe4S_Fe-S-bd"/>
</dbReference>
<dbReference type="InterPro" id="IPR017900">
    <property type="entry name" value="4Fe4S_Fe_S_CS"/>
</dbReference>
<keyword evidence="2" id="KW-0560">Oxidoreductase</keyword>
<evidence type="ECO:0000313" key="6">
    <source>
        <dbReference type="EMBL" id="KPL09361.1"/>
    </source>
</evidence>
<evidence type="ECO:0000256" key="3">
    <source>
        <dbReference type="ARBA" id="ARBA00023004"/>
    </source>
</evidence>
<dbReference type="PROSITE" id="PS51379">
    <property type="entry name" value="4FE4S_FER_2"/>
    <property type="match status" value="2"/>
</dbReference>
<evidence type="ECO:0000313" key="7">
    <source>
        <dbReference type="Proteomes" id="UP000051035"/>
    </source>
</evidence>
<dbReference type="InterPro" id="IPR003813">
    <property type="entry name" value="MvhD/FlpD"/>
</dbReference>